<dbReference type="InterPro" id="IPR002818">
    <property type="entry name" value="DJ-1/PfpI"/>
</dbReference>
<dbReference type="InterPro" id="IPR050325">
    <property type="entry name" value="Prot/Nucl_acid_deglycase"/>
</dbReference>
<reference evidence="3" key="1">
    <citation type="submission" date="2016-10" db="EMBL/GenBank/DDBJ databases">
        <authorList>
            <person name="Varghese N."/>
            <person name="Submissions S."/>
        </authorList>
    </citation>
    <scope>NUCLEOTIDE SEQUENCE [LARGE SCALE GENOMIC DNA]</scope>
    <source>
        <strain evidence="3">DSM 23313</strain>
    </source>
</reference>
<dbReference type="GO" id="GO:0008233">
    <property type="term" value="F:peptidase activity"/>
    <property type="evidence" value="ECO:0007669"/>
    <property type="project" value="UniProtKB-KW"/>
</dbReference>
<dbReference type="GO" id="GO:0006508">
    <property type="term" value="P:proteolysis"/>
    <property type="evidence" value="ECO:0007669"/>
    <property type="project" value="UniProtKB-KW"/>
</dbReference>
<keyword evidence="2" id="KW-0645">Protease</keyword>
<dbReference type="PANTHER" id="PTHR48094:SF19">
    <property type="entry name" value="DJ-1_PFPI DOMAIN-CONTAINING PROTEIN"/>
    <property type="match status" value="1"/>
</dbReference>
<dbReference type="PANTHER" id="PTHR48094">
    <property type="entry name" value="PROTEIN/NUCLEIC ACID DEGLYCASE DJ-1-RELATED"/>
    <property type="match status" value="1"/>
</dbReference>
<feature type="domain" description="DJ-1/PfpI" evidence="1">
    <location>
        <begin position="4"/>
        <end position="170"/>
    </location>
</feature>
<dbReference type="SUPFAM" id="SSF52317">
    <property type="entry name" value="Class I glutamine amidotransferase-like"/>
    <property type="match status" value="1"/>
</dbReference>
<evidence type="ECO:0000313" key="3">
    <source>
        <dbReference type="Proteomes" id="UP000243588"/>
    </source>
</evidence>
<dbReference type="GO" id="GO:0005737">
    <property type="term" value="C:cytoplasm"/>
    <property type="evidence" value="ECO:0007669"/>
    <property type="project" value="TreeGrafter"/>
</dbReference>
<dbReference type="Pfam" id="PF01965">
    <property type="entry name" value="DJ-1_PfpI"/>
    <property type="match status" value="1"/>
</dbReference>
<dbReference type="Gene3D" id="3.40.50.880">
    <property type="match status" value="1"/>
</dbReference>
<proteinExistence type="predicted"/>
<sequence>MERKNIYIYLFDGYSDWEVSYIMPEIRKNAHYRLITVSDKGRAVMSSGGLRVLPDVSVEEINLANATMFILPGGKLWETQLPTDIRIDAVINYALAQGIMIAGICGATAYLGKKGVLDNRFHTSNDVSYLKAVAPAYTGDKLYLNSLAASDDLIITASGIGAVEFTREIMLQLLFEKQYIEQWFELFKNGNLVA</sequence>
<dbReference type="InterPro" id="IPR029062">
    <property type="entry name" value="Class_I_gatase-like"/>
</dbReference>
<keyword evidence="2" id="KW-0378">Hydrolase</keyword>
<gene>
    <name evidence="2" type="ORF">SAMN05421818_11656</name>
</gene>
<protein>
    <submittedName>
        <fullName evidence="2">Intracellular protease/amidase</fullName>
    </submittedName>
</protein>
<dbReference type="STRING" id="702745.SAMN05421818_11656"/>
<evidence type="ECO:0000259" key="1">
    <source>
        <dbReference type="Pfam" id="PF01965"/>
    </source>
</evidence>
<keyword evidence="3" id="KW-1185">Reference proteome</keyword>
<dbReference type="EMBL" id="FNDQ01000016">
    <property type="protein sequence ID" value="SDH81114.1"/>
    <property type="molecule type" value="Genomic_DNA"/>
</dbReference>
<organism evidence="2 3">
    <name type="scientific">Myroides phaeus</name>
    <dbReference type="NCBI Taxonomy" id="702745"/>
    <lineage>
        <taxon>Bacteria</taxon>
        <taxon>Pseudomonadati</taxon>
        <taxon>Bacteroidota</taxon>
        <taxon>Flavobacteriia</taxon>
        <taxon>Flavobacteriales</taxon>
        <taxon>Flavobacteriaceae</taxon>
        <taxon>Myroides</taxon>
    </lineage>
</organism>
<evidence type="ECO:0000313" key="2">
    <source>
        <dbReference type="EMBL" id="SDH81114.1"/>
    </source>
</evidence>
<dbReference type="Proteomes" id="UP000243588">
    <property type="component" value="Unassembled WGS sequence"/>
</dbReference>
<accession>A0A1G8FG35</accession>
<dbReference type="AlphaFoldDB" id="A0A1G8FG35"/>
<name>A0A1G8FG35_9FLAO</name>
<dbReference type="RefSeq" id="WP_090409530.1">
    <property type="nucleotide sequence ID" value="NZ_FNDQ01000016.1"/>
</dbReference>